<protein>
    <submittedName>
        <fullName evidence="2">Transposase</fullName>
    </submittedName>
</protein>
<feature type="non-terminal residue" evidence="2">
    <location>
        <position position="228"/>
    </location>
</feature>
<dbReference type="Proteomes" id="UP000271374">
    <property type="component" value="Unassembled WGS sequence"/>
</dbReference>
<dbReference type="InterPro" id="IPR008490">
    <property type="entry name" value="Transposase_InsH_N"/>
</dbReference>
<evidence type="ECO:0000259" key="1">
    <source>
        <dbReference type="Pfam" id="PF05598"/>
    </source>
</evidence>
<evidence type="ECO:0000313" key="2">
    <source>
        <dbReference type="EMBL" id="RTR35493.1"/>
    </source>
</evidence>
<comment type="caution">
    <text evidence="2">The sequence shown here is derived from an EMBL/GenBank/DDBJ whole genome shotgun (WGS) entry which is preliminary data.</text>
</comment>
<dbReference type="RefSeq" id="WP_137298122.1">
    <property type="nucleotide sequence ID" value="NZ_RXNT01000002.1"/>
</dbReference>
<gene>
    <name evidence="2" type="ORF">EKG37_02360</name>
</gene>
<name>A0A431WJI2_9BACI</name>
<reference evidence="2 3" key="1">
    <citation type="submission" date="2018-12" db="EMBL/GenBank/DDBJ databases">
        <title>Bacillus yapensis draft genome sequence.</title>
        <authorList>
            <person name="Yu L."/>
            <person name="Xu X."/>
            <person name="Tang X."/>
        </authorList>
    </citation>
    <scope>NUCLEOTIDE SEQUENCE [LARGE SCALE GENOMIC DNA]</scope>
    <source>
        <strain evidence="2 3">XXST-01</strain>
    </source>
</reference>
<keyword evidence="3" id="KW-1185">Reference proteome</keyword>
<dbReference type="PANTHER" id="PTHR33408:SF2">
    <property type="entry name" value="TRANSPOSASE DDE DOMAIN-CONTAINING PROTEIN"/>
    <property type="match status" value="1"/>
</dbReference>
<organism evidence="2 3">
    <name type="scientific">Bacillus yapensis</name>
    <dbReference type="NCBI Taxonomy" id="2492960"/>
    <lineage>
        <taxon>Bacteria</taxon>
        <taxon>Bacillati</taxon>
        <taxon>Bacillota</taxon>
        <taxon>Bacilli</taxon>
        <taxon>Bacillales</taxon>
        <taxon>Bacillaceae</taxon>
        <taxon>Bacillus</taxon>
    </lineage>
</organism>
<accession>A0A431WJI2</accession>
<dbReference type="AlphaFoldDB" id="A0A431WJI2"/>
<dbReference type="PANTHER" id="PTHR33408">
    <property type="entry name" value="TRANSPOSASE"/>
    <property type="match status" value="1"/>
</dbReference>
<feature type="domain" description="Transposase InsH N-terminal" evidence="1">
    <location>
        <begin position="16"/>
        <end position="104"/>
    </location>
</feature>
<proteinExistence type="predicted"/>
<sequence>MFKNYIMNQIVLPLDLEVKLQNNDIAFHVHHLVESIPQEAFEPFLRNEGCPAYHPRMMLKIILCAYTQSVFSGRKIEALLKDSIRMMWLAQGYEPSYRTINRFRVQPEVKDLIRQCFVQFRCQLIEEKLIDQEAIFIDGTKIEANANKFTFVWKKAIEKFHQSLIDKSNQLYNELLDNQIMPEIERESDEQLSLKELNQMVQKVDEVVTEYDKQIEASSDVTERKALR</sequence>
<dbReference type="Pfam" id="PF05598">
    <property type="entry name" value="DUF772"/>
    <property type="match status" value="1"/>
</dbReference>
<dbReference type="EMBL" id="RXNT01000002">
    <property type="protein sequence ID" value="RTR35493.1"/>
    <property type="molecule type" value="Genomic_DNA"/>
</dbReference>
<evidence type="ECO:0000313" key="3">
    <source>
        <dbReference type="Proteomes" id="UP000271374"/>
    </source>
</evidence>
<dbReference type="OrthoDB" id="2236403at2"/>